<name>A0A3S4B3J6_9BRAD</name>
<dbReference type="Proteomes" id="UP000289200">
    <property type="component" value="Unassembled WGS sequence"/>
</dbReference>
<dbReference type="OrthoDB" id="7950342at2"/>
<evidence type="ECO:0000313" key="4">
    <source>
        <dbReference type="Proteomes" id="UP000289200"/>
    </source>
</evidence>
<sequence length="138" mass="13853">MTRQTIPVAFGIVLAVVGVGLSPAGAADPVGAADPEARTQAAATPGAATPASGAEAMVGSPGLRCLSRAEQRTRSAANTVVPLAKAAEAVKARRGELLRARLCEQNGRLVYILTVLPRGGKLVRATVDAGTGTLVSAK</sequence>
<gene>
    <name evidence="3" type="ORF">RHODGE_RHODGE_04392</name>
</gene>
<feature type="chain" id="PRO_5018613563" description="PepSY domain-containing protein" evidence="2">
    <location>
        <begin position="27"/>
        <end position="138"/>
    </location>
</feature>
<dbReference type="RefSeq" id="WP_129611196.1">
    <property type="nucleotide sequence ID" value="NZ_UWOC01000192.1"/>
</dbReference>
<dbReference type="AlphaFoldDB" id="A0A3S4B3J6"/>
<protein>
    <recommendedName>
        <fullName evidence="5">PepSY domain-containing protein</fullName>
    </recommendedName>
</protein>
<keyword evidence="2" id="KW-0732">Signal</keyword>
<feature type="signal peptide" evidence="2">
    <location>
        <begin position="1"/>
        <end position="26"/>
    </location>
</feature>
<comment type="caution">
    <text evidence="3">The sequence shown here is derived from an EMBL/GenBank/DDBJ whole genome shotgun (WGS) entry which is preliminary data.</text>
</comment>
<evidence type="ECO:0000256" key="1">
    <source>
        <dbReference type="SAM" id="MobiDB-lite"/>
    </source>
</evidence>
<accession>A0A3S4B3J6</accession>
<reference evidence="4" key="1">
    <citation type="submission" date="2018-10" db="EMBL/GenBank/DDBJ databases">
        <authorList>
            <person name="Peiro R."/>
            <person name="Begona"/>
            <person name="Cbmso G."/>
            <person name="Lopez M."/>
            <person name="Gonzalez S."/>
            <person name="Sacristan E."/>
            <person name="Castillo E."/>
        </authorList>
    </citation>
    <scope>NUCLEOTIDE SEQUENCE [LARGE SCALE GENOMIC DNA]</scope>
</reference>
<proteinExistence type="predicted"/>
<evidence type="ECO:0008006" key="5">
    <source>
        <dbReference type="Google" id="ProtNLM"/>
    </source>
</evidence>
<organism evidence="3 4">
    <name type="scientific">Rhodoplanes serenus</name>
    <dbReference type="NCBI Taxonomy" id="200615"/>
    <lineage>
        <taxon>Bacteria</taxon>
        <taxon>Pseudomonadati</taxon>
        <taxon>Pseudomonadota</taxon>
        <taxon>Alphaproteobacteria</taxon>
        <taxon>Hyphomicrobiales</taxon>
        <taxon>Nitrobacteraceae</taxon>
        <taxon>Rhodoplanes</taxon>
    </lineage>
</organism>
<keyword evidence="4" id="KW-1185">Reference proteome</keyword>
<dbReference type="EMBL" id="UWOC01000192">
    <property type="protein sequence ID" value="VCU10827.1"/>
    <property type="molecule type" value="Genomic_DNA"/>
</dbReference>
<feature type="region of interest" description="Disordered" evidence="1">
    <location>
        <begin position="28"/>
        <end position="55"/>
    </location>
</feature>
<evidence type="ECO:0000256" key="2">
    <source>
        <dbReference type="SAM" id="SignalP"/>
    </source>
</evidence>
<evidence type="ECO:0000313" key="3">
    <source>
        <dbReference type="EMBL" id="VCU10827.1"/>
    </source>
</evidence>